<dbReference type="AlphaFoldDB" id="A0A372MHA8"/>
<comment type="caution">
    <text evidence="7">The sequence shown here is derived from an EMBL/GenBank/DDBJ whole genome shotgun (WGS) entry which is preliminary data.</text>
</comment>
<evidence type="ECO:0000313" key="8">
    <source>
        <dbReference type="Proteomes" id="UP000264002"/>
    </source>
</evidence>
<feature type="domain" description="DUF1232" evidence="6">
    <location>
        <begin position="61"/>
        <end position="95"/>
    </location>
</feature>
<accession>A0A372MHA8</accession>
<evidence type="ECO:0000256" key="2">
    <source>
        <dbReference type="ARBA" id="ARBA00022692"/>
    </source>
</evidence>
<dbReference type="Pfam" id="PF06803">
    <property type="entry name" value="DUF1232"/>
    <property type="match status" value="1"/>
</dbReference>
<organism evidence="7 8">
    <name type="scientific">Sphaerochaeta halotolerans</name>
    <dbReference type="NCBI Taxonomy" id="2293840"/>
    <lineage>
        <taxon>Bacteria</taxon>
        <taxon>Pseudomonadati</taxon>
        <taxon>Spirochaetota</taxon>
        <taxon>Spirochaetia</taxon>
        <taxon>Spirochaetales</taxon>
        <taxon>Sphaerochaetaceae</taxon>
        <taxon>Sphaerochaeta</taxon>
    </lineage>
</organism>
<name>A0A372MHA8_9SPIR</name>
<feature type="transmembrane region" description="Helical" evidence="5">
    <location>
        <begin position="58"/>
        <end position="78"/>
    </location>
</feature>
<keyword evidence="2 5" id="KW-0812">Transmembrane</keyword>
<evidence type="ECO:0000256" key="5">
    <source>
        <dbReference type="SAM" id="Phobius"/>
    </source>
</evidence>
<reference evidence="8" key="1">
    <citation type="submission" date="2018-08" db="EMBL/GenBank/DDBJ databases">
        <authorList>
            <person name="Grouzdev D.S."/>
            <person name="Krutkina M.S."/>
        </authorList>
    </citation>
    <scope>NUCLEOTIDE SEQUENCE [LARGE SCALE GENOMIC DNA]</scope>
    <source>
        <strain evidence="8">4-11</strain>
    </source>
</reference>
<evidence type="ECO:0000259" key="6">
    <source>
        <dbReference type="Pfam" id="PF06803"/>
    </source>
</evidence>
<dbReference type="EMBL" id="QUWK01000007">
    <property type="protein sequence ID" value="RFU94778.1"/>
    <property type="molecule type" value="Genomic_DNA"/>
</dbReference>
<comment type="subcellular location">
    <subcellularLocation>
        <location evidence="1">Endomembrane system</location>
        <topology evidence="1">Multi-pass membrane protein</topology>
    </subcellularLocation>
</comment>
<protein>
    <submittedName>
        <fullName evidence="7">DUF1232 domain-containing protein</fullName>
    </submittedName>
</protein>
<dbReference type="InterPro" id="IPR010652">
    <property type="entry name" value="DUF1232"/>
</dbReference>
<dbReference type="Proteomes" id="UP000264002">
    <property type="component" value="Unassembled WGS sequence"/>
</dbReference>
<feature type="transmembrane region" description="Helical" evidence="5">
    <location>
        <begin position="127"/>
        <end position="146"/>
    </location>
</feature>
<keyword evidence="8" id="KW-1185">Reference proteome</keyword>
<evidence type="ECO:0000256" key="4">
    <source>
        <dbReference type="ARBA" id="ARBA00023136"/>
    </source>
</evidence>
<reference evidence="7 8" key="2">
    <citation type="submission" date="2018-09" db="EMBL/GenBank/DDBJ databases">
        <title>Genome of Sphaerochaeta halotolerans strain 4-11.</title>
        <authorList>
            <person name="Nazina T.N."/>
            <person name="Sokolova D.S."/>
        </authorList>
    </citation>
    <scope>NUCLEOTIDE SEQUENCE [LARGE SCALE GENOMIC DNA]</scope>
    <source>
        <strain evidence="7 8">4-11</strain>
    </source>
</reference>
<keyword evidence="4 5" id="KW-0472">Membrane</keyword>
<dbReference type="GO" id="GO:0012505">
    <property type="term" value="C:endomembrane system"/>
    <property type="evidence" value="ECO:0007669"/>
    <property type="project" value="UniProtKB-SubCell"/>
</dbReference>
<sequence>MCLRKISLLDSNYIETESGKTYSIPVKQIKPRLMQRALLLKGQLTAIYYASKDKRMPLLPKVLAGFILLYALSPIDLIPDFIPVLGYLDDLIILPALLVLTIKCIPNEVLKDAQDQAERKPISLPKNWSFSILFIGFWILILWFIVHKLTQ</sequence>
<evidence type="ECO:0000256" key="1">
    <source>
        <dbReference type="ARBA" id="ARBA00004127"/>
    </source>
</evidence>
<gene>
    <name evidence="7" type="ORF">DYP60_07960</name>
</gene>
<evidence type="ECO:0000313" key="7">
    <source>
        <dbReference type="EMBL" id="RFU94778.1"/>
    </source>
</evidence>
<proteinExistence type="predicted"/>
<keyword evidence="3 5" id="KW-1133">Transmembrane helix</keyword>
<evidence type="ECO:0000256" key="3">
    <source>
        <dbReference type="ARBA" id="ARBA00022989"/>
    </source>
</evidence>